<evidence type="ECO:0000313" key="2">
    <source>
        <dbReference type="Proteomes" id="UP000813463"/>
    </source>
</evidence>
<name>A0ABM3R1G2_SPIOL</name>
<feature type="compositionally biased region" description="Acidic residues" evidence="1">
    <location>
        <begin position="26"/>
        <end position="36"/>
    </location>
</feature>
<dbReference type="Proteomes" id="UP000813463">
    <property type="component" value="Chromosome 6"/>
</dbReference>
<reference evidence="3" key="2">
    <citation type="submission" date="2025-08" db="UniProtKB">
        <authorList>
            <consortium name="RefSeq"/>
        </authorList>
    </citation>
    <scope>IDENTIFICATION</scope>
    <source>
        <tissue evidence="3">Leaf</tissue>
    </source>
</reference>
<evidence type="ECO:0008006" key="4">
    <source>
        <dbReference type="Google" id="ProtNLM"/>
    </source>
</evidence>
<organism evidence="2 3">
    <name type="scientific">Spinacia oleracea</name>
    <name type="common">Spinach</name>
    <dbReference type="NCBI Taxonomy" id="3562"/>
    <lineage>
        <taxon>Eukaryota</taxon>
        <taxon>Viridiplantae</taxon>
        <taxon>Streptophyta</taxon>
        <taxon>Embryophyta</taxon>
        <taxon>Tracheophyta</taxon>
        <taxon>Spermatophyta</taxon>
        <taxon>Magnoliopsida</taxon>
        <taxon>eudicotyledons</taxon>
        <taxon>Gunneridae</taxon>
        <taxon>Pentapetalae</taxon>
        <taxon>Caryophyllales</taxon>
        <taxon>Chenopodiaceae</taxon>
        <taxon>Chenopodioideae</taxon>
        <taxon>Anserineae</taxon>
        <taxon>Spinacia</taxon>
    </lineage>
</organism>
<evidence type="ECO:0000256" key="1">
    <source>
        <dbReference type="SAM" id="MobiDB-lite"/>
    </source>
</evidence>
<feature type="compositionally biased region" description="Basic and acidic residues" evidence="1">
    <location>
        <begin position="43"/>
        <end position="55"/>
    </location>
</feature>
<evidence type="ECO:0000313" key="3">
    <source>
        <dbReference type="RefSeq" id="XP_056689464.1"/>
    </source>
</evidence>
<protein>
    <recommendedName>
        <fullName evidence="4">DUF1985 domain-containing protein</fullName>
    </recommendedName>
</protein>
<feature type="region of interest" description="Disordered" evidence="1">
    <location>
        <begin position="1"/>
        <end position="84"/>
    </location>
</feature>
<feature type="compositionally biased region" description="Polar residues" evidence="1">
    <location>
        <begin position="61"/>
        <end position="70"/>
    </location>
</feature>
<proteinExistence type="predicted"/>
<sequence length="410" mass="48034">MTRTSANDMENDMEPEYEGSENVSSSEDDDEDDEDVNITQLSEHSDSDRDDDNNPSKKRNTQNQVIQKTETPVRKAGKEEDQKKKYIKKTGVRVNHTAFMEWVPKLTENQRNTIQEIGLGPLLTVNLPQNDQAFCYWLLDQYEEYSSTLYLPRGNTIRLEVDDVHIVYGLQMGGRRIIESKFDHDTEEYKNFLTEWRRTWNIRTGAPSVSKIIKRYTTEVGFIGCEPHDNFMTDFLVVAVNIFTKSSQSTQANYRFLLSMMDRNEIRNLDWCEYVLLSLDATVEDWKQNKTTFFKGPLPFLQLFYFDRVMKKRVEQPRTFPLISTWTKKMVKDRIIEERKGYGLGRILDKIELPEPEVPQENVPHNVQGEAVQQLVQQPVQQNVQGEAHNVQQQENPKDFMMDFIMLMNN</sequence>
<dbReference type="RefSeq" id="XP_056689464.1">
    <property type="nucleotide sequence ID" value="XM_056833486.1"/>
</dbReference>
<feature type="compositionally biased region" description="Acidic residues" evidence="1">
    <location>
        <begin position="9"/>
        <end position="19"/>
    </location>
</feature>
<reference evidence="2" key="1">
    <citation type="journal article" date="2021" name="Nat. Commun.">
        <title>Genomic analyses provide insights into spinach domestication and the genetic basis of agronomic traits.</title>
        <authorList>
            <person name="Cai X."/>
            <person name="Sun X."/>
            <person name="Xu C."/>
            <person name="Sun H."/>
            <person name="Wang X."/>
            <person name="Ge C."/>
            <person name="Zhang Z."/>
            <person name="Wang Q."/>
            <person name="Fei Z."/>
            <person name="Jiao C."/>
            <person name="Wang Q."/>
        </authorList>
    </citation>
    <scope>NUCLEOTIDE SEQUENCE [LARGE SCALE GENOMIC DNA]</scope>
    <source>
        <strain evidence="2">cv. Varoflay</strain>
    </source>
</reference>
<accession>A0ABM3R1G2</accession>
<dbReference type="GeneID" id="110802443"/>
<keyword evidence="2" id="KW-1185">Reference proteome</keyword>
<gene>
    <name evidence="3" type="primary">LOC110802443</name>
</gene>
<dbReference type="PANTHER" id="PTHR34835">
    <property type="entry name" value="OS07G0283600 PROTEIN-RELATED"/>
    <property type="match status" value="1"/>
</dbReference>
<feature type="compositionally biased region" description="Basic and acidic residues" evidence="1">
    <location>
        <begin position="71"/>
        <end position="84"/>
    </location>
</feature>
<dbReference type="PANTHER" id="PTHR34835:SF90">
    <property type="entry name" value="AMINOTRANSFERASE-LIKE PLANT MOBILE DOMAIN-CONTAINING PROTEIN"/>
    <property type="match status" value="1"/>
</dbReference>